<evidence type="ECO:0000313" key="2">
    <source>
        <dbReference type="Proteomes" id="UP001231649"/>
    </source>
</evidence>
<reference evidence="1" key="1">
    <citation type="submission" date="2023-03" db="EMBL/GenBank/DDBJ databases">
        <title>Chromosome-level genomes of two armyworms, Mythimna separata and Mythimna loreyi, provide insights into the biosynthesis and reception of sex pheromones.</title>
        <authorList>
            <person name="Zhao H."/>
        </authorList>
    </citation>
    <scope>NUCLEOTIDE SEQUENCE</scope>
    <source>
        <strain evidence="1">BeijingLab</strain>
    </source>
</reference>
<accession>A0ACC2R9P6</accession>
<keyword evidence="2" id="KW-1185">Reference proteome</keyword>
<proteinExistence type="predicted"/>
<dbReference type="EMBL" id="CM056778">
    <property type="protein sequence ID" value="KAJ8736313.1"/>
    <property type="molecule type" value="Genomic_DNA"/>
</dbReference>
<dbReference type="Proteomes" id="UP001231649">
    <property type="component" value="Chromosome 2"/>
</dbReference>
<protein>
    <submittedName>
        <fullName evidence="1">Uncharacterized protein</fullName>
    </submittedName>
</protein>
<organism evidence="1 2">
    <name type="scientific">Mythimna loreyi</name>
    <dbReference type="NCBI Taxonomy" id="667449"/>
    <lineage>
        <taxon>Eukaryota</taxon>
        <taxon>Metazoa</taxon>
        <taxon>Ecdysozoa</taxon>
        <taxon>Arthropoda</taxon>
        <taxon>Hexapoda</taxon>
        <taxon>Insecta</taxon>
        <taxon>Pterygota</taxon>
        <taxon>Neoptera</taxon>
        <taxon>Endopterygota</taxon>
        <taxon>Lepidoptera</taxon>
        <taxon>Glossata</taxon>
        <taxon>Ditrysia</taxon>
        <taxon>Noctuoidea</taxon>
        <taxon>Noctuidae</taxon>
        <taxon>Noctuinae</taxon>
        <taxon>Hadenini</taxon>
        <taxon>Mythimna</taxon>
    </lineage>
</organism>
<sequence>MKIGFLRQIYKKLLKPTSMAQDAACCFTGDEGSIKQNKLIYSAATRNQDPILQVLKRFIICDADNIEDEDKPLFLEIAAGSGQHAAHFAPHFPGVRFQPTEVDDNLFGSMIYYANNCPTKNILPPKLVDISKKLSLYGFEENSVDYMYNCNMIHISPYACTVGLFENAGQFLKPDALMITYGPYCKDGVITPESNIQFDLSLKERNADYGLRDIADLIKLAETNNLSLIDTIEMPSNNKTLIWKKN</sequence>
<evidence type="ECO:0000313" key="1">
    <source>
        <dbReference type="EMBL" id="KAJ8736313.1"/>
    </source>
</evidence>
<gene>
    <name evidence="1" type="ORF">PYW08_006969</name>
</gene>
<name>A0ACC2R9P6_9NEOP</name>
<comment type="caution">
    <text evidence="1">The sequence shown here is derived from an EMBL/GenBank/DDBJ whole genome shotgun (WGS) entry which is preliminary data.</text>
</comment>